<feature type="transmembrane region" description="Helical" evidence="2">
    <location>
        <begin position="344"/>
        <end position="369"/>
    </location>
</feature>
<dbReference type="AlphaFoldDB" id="A0A510VWA9"/>
<evidence type="ECO:0000256" key="2">
    <source>
        <dbReference type="SAM" id="Phobius"/>
    </source>
</evidence>
<feature type="transmembrane region" description="Helical" evidence="2">
    <location>
        <begin position="63"/>
        <end position="83"/>
    </location>
</feature>
<dbReference type="Proteomes" id="UP000321429">
    <property type="component" value="Unassembled WGS sequence"/>
</dbReference>
<dbReference type="InterPro" id="IPR002208">
    <property type="entry name" value="SecY/SEC61-alpha"/>
</dbReference>
<dbReference type="InterPro" id="IPR023201">
    <property type="entry name" value="SecY_dom_sf"/>
</dbReference>
<dbReference type="PIRSF" id="PIRSF004557">
    <property type="entry name" value="SecY"/>
    <property type="match status" value="1"/>
</dbReference>
<dbReference type="OrthoDB" id="2055747at2"/>
<keyword evidence="2" id="KW-0812">Transmembrane</keyword>
<gene>
    <name evidence="3" type="primary">SecY</name>
    <name evidence="3" type="ORF">LSI01_13910</name>
</gene>
<keyword evidence="2" id="KW-1133">Transmembrane helix</keyword>
<dbReference type="EMBL" id="BJUD01000031">
    <property type="protein sequence ID" value="GEK29080.1"/>
    <property type="molecule type" value="Genomic_DNA"/>
</dbReference>
<accession>A0A510VWA9</accession>
<dbReference type="SUPFAM" id="SSF103491">
    <property type="entry name" value="Preprotein translocase SecY subunit"/>
    <property type="match status" value="1"/>
</dbReference>
<feature type="transmembrane region" description="Helical" evidence="2">
    <location>
        <begin position="242"/>
        <end position="268"/>
    </location>
</feature>
<comment type="caution">
    <text evidence="3">The sequence shown here is derived from an EMBL/GenBank/DDBJ whole genome shotgun (WGS) entry which is preliminary data.</text>
</comment>
<organism evidence="3 4">
    <name type="scientific">Furfurilactobacillus siliginis</name>
    <dbReference type="NCBI Taxonomy" id="348151"/>
    <lineage>
        <taxon>Bacteria</taxon>
        <taxon>Bacillati</taxon>
        <taxon>Bacillota</taxon>
        <taxon>Bacilli</taxon>
        <taxon>Lactobacillales</taxon>
        <taxon>Lactobacillaceae</taxon>
        <taxon>Furfurilactobacillus</taxon>
    </lineage>
</organism>
<protein>
    <submittedName>
        <fullName evidence="3">Protein translocase subunit SecY</fullName>
    </submittedName>
</protein>
<feature type="transmembrane region" description="Helical" evidence="2">
    <location>
        <begin position="135"/>
        <end position="156"/>
    </location>
</feature>
<comment type="similarity">
    <text evidence="1">Belongs to the SecY/SEC61-alpha family.</text>
</comment>
<dbReference type="Gene3D" id="1.10.3370.10">
    <property type="entry name" value="SecY subunit domain"/>
    <property type="match status" value="1"/>
</dbReference>
<feature type="transmembrane region" description="Helical" evidence="2">
    <location>
        <begin position="163"/>
        <end position="181"/>
    </location>
</feature>
<feature type="transmembrane region" description="Helical" evidence="2">
    <location>
        <begin position="288"/>
        <end position="311"/>
    </location>
</feature>
<feature type="transmembrane region" description="Helical" evidence="2">
    <location>
        <begin position="201"/>
        <end position="221"/>
    </location>
</feature>
<feature type="transmembrane region" description="Helical" evidence="2">
    <location>
        <begin position="104"/>
        <end position="123"/>
    </location>
</feature>
<dbReference type="Pfam" id="PF00344">
    <property type="entry name" value="SecY"/>
    <property type="match status" value="1"/>
</dbReference>
<evidence type="ECO:0000256" key="1">
    <source>
        <dbReference type="RuleBase" id="RU004349"/>
    </source>
</evidence>
<evidence type="ECO:0000313" key="3">
    <source>
        <dbReference type="EMBL" id="GEK29080.1"/>
    </source>
</evidence>
<proteinExistence type="inferred from homology"/>
<feature type="transmembrane region" description="Helical" evidence="2">
    <location>
        <begin position="375"/>
        <end position="393"/>
    </location>
</feature>
<sequence>MTAIKNNKILRRVLFTVLVLIVQELGKAIVLPTINIADAQASLRHYSFYQFLAATTGGQFTTPTLLSIGLAPYMTGMILLQAVRLLDIDAINNMPKRVESTVQRLAMLVIGFLQALQLVYFIRKEILPGKMIAGMSVNFIVSVLLLVAGTMFVCWLADMNSEYGAGGLGFMLMPSLISATPRILMQGQGLGTPGMIFTPKLIAIIAVVCIIFVFTTVWINKAERRLVIKRPMISSDFESSNLPIRVLAAGSMPLMFSTSVFIIPRYLVAYGAKGSTIEFVEKYFSLDNIYGVTGYCLIVLLLGSAFAFMNVQPEQIAKSLKKSGDYIAGFIPGDVTRKYISHEVITVSFIGNVYLTVSCGLPLILGLYFDNVSNLSFLFSNVIIMVTILDNVVDQFRAMYSSQHYDLLHPTKR</sequence>
<name>A0A510VWA9_9LACO</name>
<reference evidence="3 4" key="1">
    <citation type="submission" date="2019-07" db="EMBL/GenBank/DDBJ databases">
        <title>Whole genome shotgun sequence of Lactobacillus siliginis NBRC 101315.</title>
        <authorList>
            <person name="Hosoyama A."/>
            <person name="Uohara A."/>
            <person name="Ohji S."/>
            <person name="Ichikawa N."/>
        </authorList>
    </citation>
    <scope>NUCLEOTIDE SEQUENCE [LARGE SCALE GENOMIC DNA]</scope>
    <source>
        <strain evidence="3 4">NBRC 101315</strain>
    </source>
</reference>
<dbReference type="RefSeq" id="WP_057811496.1">
    <property type="nucleotide sequence ID" value="NZ_BJUD01000031.1"/>
</dbReference>
<dbReference type="PRINTS" id="PR00303">
    <property type="entry name" value="SECYTRNLCASE"/>
</dbReference>
<dbReference type="GO" id="GO:0016020">
    <property type="term" value="C:membrane"/>
    <property type="evidence" value="ECO:0007669"/>
    <property type="project" value="InterPro"/>
</dbReference>
<keyword evidence="2" id="KW-0472">Membrane</keyword>
<dbReference type="GO" id="GO:0015031">
    <property type="term" value="P:protein transport"/>
    <property type="evidence" value="ECO:0007669"/>
    <property type="project" value="InterPro"/>
</dbReference>
<dbReference type="PANTHER" id="PTHR10906">
    <property type="entry name" value="SECY/SEC61-ALPHA FAMILY MEMBER"/>
    <property type="match status" value="1"/>
</dbReference>
<evidence type="ECO:0000313" key="4">
    <source>
        <dbReference type="Proteomes" id="UP000321429"/>
    </source>
</evidence>